<dbReference type="PANTHER" id="PTHR22775:SF3">
    <property type="entry name" value="SORTING NEXIN-13"/>
    <property type="match status" value="1"/>
</dbReference>
<dbReference type="SUPFAM" id="SSF58038">
    <property type="entry name" value="SNARE fusion complex"/>
    <property type="match status" value="1"/>
</dbReference>
<comment type="subcellular location">
    <subcellularLocation>
        <location evidence="1">Vacuole</location>
    </subcellularLocation>
</comment>
<dbReference type="GO" id="GO:0016192">
    <property type="term" value="P:vesicle-mediated transport"/>
    <property type="evidence" value="ECO:0007669"/>
    <property type="project" value="UniProtKB-ARBA"/>
</dbReference>
<dbReference type="SMART" id="SM00312">
    <property type="entry name" value="PX"/>
    <property type="match status" value="1"/>
</dbReference>
<keyword evidence="2" id="KW-0926">Vacuole</keyword>
<dbReference type="Gene3D" id="1.20.5.110">
    <property type="match status" value="1"/>
</dbReference>
<evidence type="ECO:0000256" key="3">
    <source>
        <dbReference type="ARBA" id="ARBA00023054"/>
    </source>
</evidence>
<dbReference type="Pfam" id="PF00787">
    <property type="entry name" value="PX"/>
    <property type="match status" value="1"/>
</dbReference>
<evidence type="ECO:0000259" key="6">
    <source>
        <dbReference type="PROSITE" id="PS50195"/>
    </source>
</evidence>
<comment type="function">
    <text evidence="4">Essential for proper morphogenesis of the vacuole. May exist as structural reinforcement on the surface of the vacuolar membrane and be required for maintenance against rupture by osmotic pressure.</text>
</comment>
<dbReference type="Proteomes" id="UP000605846">
    <property type="component" value="Unassembled WGS sequence"/>
</dbReference>
<dbReference type="InterPro" id="IPR001683">
    <property type="entry name" value="PX_dom"/>
</dbReference>
<dbReference type="Gene3D" id="3.30.1520.10">
    <property type="entry name" value="Phox-like domain"/>
    <property type="match status" value="1"/>
</dbReference>
<dbReference type="GO" id="GO:0097576">
    <property type="term" value="P:vacuole fusion"/>
    <property type="evidence" value="ECO:0007669"/>
    <property type="project" value="UniProtKB-ARBA"/>
</dbReference>
<reference evidence="7" key="1">
    <citation type="submission" date="2020-01" db="EMBL/GenBank/DDBJ databases">
        <title>Genome Sequencing of Three Apophysomyces-Like Fungal Strains Confirms a Novel Fungal Genus in the Mucoromycota with divergent Burkholderia-like Endosymbiotic Bacteria.</title>
        <authorList>
            <person name="Stajich J.E."/>
            <person name="Macias A.M."/>
            <person name="Carter-House D."/>
            <person name="Lovett B."/>
            <person name="Kasson L.R."/>
            <person name="Berry K."/>
            <person name="Grigoriev I."/>
            <person name="Chang Y."/>
            <person name="Spatafora J."/>
            <person name="Kasson M.T."/>
        </authorList>
    </citation>
    <scope>NUCLEOTIDE SEQUENCE</scope>
    <source>
        <strain evidence="7">NRRL A-21654</strain>
    </source>
</reference>
<name>A0A8H7ES32_9FUNG</name>
<dbReference type="CDD" id="cd06897">
    <property type="entry name" value="PX_SNARE"/>
    <property type="match status" value="1"/>
</dbReference>
<feature type="domain" description="PX" evidence="6">
    <location>
        <begin position="3"/>
        <end position="119"/>
    </location>
</feature>
<evidence type="ECO:0000313" key="7">
    <source>
        <dbReference type="EMBL" id="KAF7729717.1"/>
    </source>
</evidence>
<organism evidence="7 8">
    <name type="scientific">Apophysomyces ossiformis</name>
    <dbReference type="NCBI Taxonomy" id="679940"/>
    <lineage>
        <taxon>Eukaryota</taxon>
        <taxon>Fungi</taxon>
        <taxon>Fungi incertae sedis</taxon>
        <taxon>Mucoromycota</taxon>
        <taxon>Mucoromycotina</taxon>
        <taxon>Mucoromycetes</taxon>
        <taxon>Mucorales</taxon>
        <taxon>Mucorineae</taxon>
        <taxon>Mucoraceae</taxon>
        <taxon>Apophysomyces</taxon>
    </lineage>
</organism>
<dbReference type="EMBL" id="JABAYA010000022">
    <property type="protein sequence ID" value="KAF7729717.1"/>
    <property type="molecule type" value="Genomic_DNA"/>
</dbReference>
<dbReference type="InterPro" id="IPR000727">
    <property type="entry name" value="T_SNARE_dom"/>
</dbReference>
<evidence type="ECO:0000256" key="1">
    <source>
        <dbReference type="ARBA" id="ARBA00004116"/>
    </source>
</evidence>
<dbReference type="GO" id="GO:0035091">
    <property type="term" value="F:phosphatidylinositol binding"/>
    <property type="evidence" value="ECO:0007669"/>
    <property type="project" value="InterPro"/>
</dbReference>
<dbReference type="AlphaFoldDB" id="A0A8H7ES32"/>
<dbReference type="FunFam" id="1.20.5.110:FF:000058">
    <property type="entry name" value="VAM7p Vacuolar SNARE protein"/>
    <property type="match status" value="1"/>
</dbReference>
<dbReference type="OrthoDB" id="428895at2759"/>
<dbReference type="SUPFAM" id="SSF64268">
    <property type="entry name" value="PX domain"/>
    <property type="match status" value="1"/>
</dbReference>
<evidence type="ECO:0000313" key="8">
    <source>
        <dbReference type="Proteomes" id="UP000605846"/>
    </source>
</evidence>
<dbReference type="InterPro" id="IPR036871">
    <property type="entry name" value="PX_dom_sf"/>
</dbReference>
<accession>A0A8H7ES32</accession>
<evidence type="ECO:0000259" key="5">
    <source>
        <dbReference type="PROSITE" id="PS50192"/>
    </source>
</evidence>
<evidence type="ECO:0000256" key="2">
    <source>
        <dbReference type="ARBA" id="ARBA00022554"/>
    </source>
</evidence>
<sequence length="380" mass="43441">MTEVIQAIYIRDTETRNQPKPHTVYKIEVHAAVRNWTVWKRYSDFTKLDVQFHSIFPKHPPPTRLPSKRYFPSTFSDPDKIDNRRRGLEDYLRSILSSRDDRWRQTEVWKDFLSIPSGRPLDAATMYTSSMWLDEYNALANTAQEIRSLVNRRGTHIARNEISESHNCMVQAKKLLLTLTTRLGNLEAGLTGLANGTANEPGVMSEGELRRRQDMLGTLKEEKETLVKLISTGRQERELLYSHEAPQSNTGDRNALLESKPTEAHNYGFPQVTVKRNQQNGTIGRGRVFGAAAKAELAKETETTRGLDNEGLLAYQQQVMTDQDQQVEQFSAILSRQKQLGMAISHELETHNQLLEELDGDVGRTQTKLKFSQKKLSKMK</sequence>
<feature type="domain" description="T-SNARE coiled-coil homology" evidence="5">
    <location>
        <begin position="317"/>
        <end position="379"/>
    </location>
</feature>
<dbReference type="SMART" id="SM00397">
    <property type="entry name" value="t_SNARE"/>
    <property type="match status" value="1"/>
</dbReference>
<evidence type="ECO:0008006" key="9">
    <source>
        <dbReference type="Google" id="ProtNLM"/>
    </source>
</evidence>
<proteinExistence type="predicted"/>
<comment type="caution">
    <text evidence="7">The sequence shown here is derived from an EMBL/GenBank/DDBJ whole genome shotgun (WGS) entry which is preliminary data.</text>
</comment>
<keyword evidence="8" id="KW-1185">Reference proteome</keyword>
<keyword evidence="3" id="KW-0175">Coiled coil</keyword>
<dbReference type="GO" id="GO:0000329">
    <property type="term" value="C:fungal-type vacuole membrane"/>
    <property type="evidence" value="ECO:0007669"/>
    <property type="project" value="UniProtKB-ARBA"/>
</dbReference>
<dbReference type="PANTHER" id="PTHR22775">
    <property type="entry name" value="SORTING NEXIN"/>
    <property type="match status" value="1"/>
</dbReference>
<protein>
    <recommendedName>
        <fullName evidence="9">Syntaxin</fullName>
    </recommendedName>
</protein>
<evidence type="ECO:0000256" key="4">
    <source>
        <dbReference type="ARBA" id="ARBA00054927"/>
    </source>
</evidence>
<dbReference type="PROSITE" id="PS50195">
    <property type="entry name" value="PX"/>
    <property type="match status" value="1"/>
</dbReference>
<dbReference type="CDD" id="cd15858">
    <property type="entry name" value="SNARE_VAM7"/>
    <property type="match status" value="1"/>
</dbReference>
<gene>
    <name evidence="7" type="ORF">EC973_003795</name>
</gene>
<dbReference type="PROSITE" id="PS50192">
    <property type="entry name" value="T_SNARE"/>
    <property type="match status" value="1"/>
</dbReference>
<dbReference type="GO" id="GO:0007034">
    <property type="term" value="P:vacuolar transport"/>
    <property type="evidence" value="ECO:0007669"/>
    <property type="project" value="UniProtKB-ARBA"/>
</dbReference>